<reference evidence="3" key="1">
    <citation type="submission" date="2017-07" db="EMBL/GenBank/DDBJ databases">
        <title>Brachybacterium sp. VR2415.</title>
        <authorList>
            <person name="Tak E.J."/>
            <person name="Bae J.-W."/>
        </authorList>
    </citation>
    <scope>NUCLEOTIDE SEQUENCE [LARGE SCALE GENOMIC DNA]</scope>
    <source>
        <strain evidence="3">VR2415</strain>
    </source>
</reference>
<name>A0A220UDV3_9MICO</name>
<dbReference type="OrthoDB" id="2164897at2"/>
<proteinExistence type="predicted"/>
<gene>
    <name evidence="2" type="ORF">CFK39_11360</name>
</gene>
<evidence type="ECO:0000313" key="2">
    <source>
        <dbReference type="EMBL" id="ASK66319.1"/>
    </source>
</evidence>
<keyword evidence="1" id="KW-0812">Transmembrane</keyword>
<sequence length="221" mass="24091">MRTCAGCSLRIEGEWEHCPLCGGALHGRAEPSPYPAVPLRFSRRRVLRVLMLSSLGVIVLSFLAQLLFGHEAESLGVLRSVWLGIATTWLVVLMAVSKRRNLAKFIVYLVVAAGGVNVYWDFLTQWSGWSLTYVLPILCSASIIGLLITVRLIRMELADYVVYSGLTVLLGLTPIVFLSLGWVGVALPSVICGALSIAVVVLLLTLRGGAVRHELATRLHL</sequence>
<dbReference type="InterPro" id="IPR046283">
    <property type="entry name" value="DUF6320"/>
</dbReference>
<dbReference type="EMBL" id="CP022316">
    <property type="protein sequence ID" value="ASK66319.1"/>
    <property type="molecule type" value="Genomic_DNA"/>
</dbReference>
<evidence type="ECO:0000256" key="1">
    <source>
        <dbReference type="SAM" id="Phobius"/>
    </source>
</evidence>
<evidence type="ECO:0008006" key="4">
    <source>
        <dbReference type="Google" id="ProtNLM"/>
    </source>
</evidence>
<dbReference type="AlphaFoldDB" id="A0A220UDV3"/>
<keyword evidence="3" id="KW-1185">Reference proteome</keyword>
<dbReference type="Proteomes" id="UP000198398">
    <property type="component" value="Chromosome"/>
</dbReference>
<evidence type="ECO:0000313" key="3">
    <source>
        <dbReference type="Proteomes" id="UP000198398"/>
    </source>
</evidence>
<keyword evidence="1" id="KW-1133">Transmembrane helix</keyword>
<keyword evidence="1" id="KW-0472">Membrane</keyword>
<feature type="transmembrane region" description="Helical" evidence="1">
    <location>
        <begin position="160"/>
        <end position="180"/>
    </location>
</feature>
<feature type="transmembrane region" description="Helical" evidence="1">
    <location>
        <begin position="49"/>
        <end position="68"/>
    </location>
</feature>
<dbReference type="Pfam" id="PF19845">
    <property type="entry name" value="DUF6320"/>
    <property type="match status" value="1"/>
</dbReference>
<dbReference type="RefSeq" id="WP_089065560.1">
    <property type="nucleotide sequence ID" value="NZ_CP022316.1"/>
</dbReference>
<dbReference type="KEGG" id="brv:CFK39_11360"/>
<protein>
    <recommendedName>
        <fullName evidence="4">Zinc ribbon domain-containing protein</fullName>
    </recommendedName>
</protein>
<feature type="transmembrane region" description="Helical" evidence="1">
    <location>
        <begin position="186"/>
        <end position="206"/>
    </location>
</feature>
<accession>A0A220UDV3</accession>
<feature type="transmembrane region" description="Helical" evidence="1">
    <location>
        <begin position="74"/>
        <end position="95"/>
    </location>
</feature>
<feature type="transmembrane region" description="Helical" evidence="1">
    <location>
        <begin position="102"/>
        <end position="120"/>
    </location>
</feature>
<feature type="transmembrane region" description="Helical" evidence="1">
    <location>
        <begin position="126"/>
        <end position="148"/>
    </location>
</feature>
<organism evidence="2 3">
    <name type="scientific">Brachybacterium avium</name>
    <dbReference type="NCBI Taxonomy" id="2017485"/>
    <lineage>
        <taxon>Bacteria</taxon>
        <taxon>Bacillati</taxon>
        <taxon>Actinomycetota</taxon>
        <taxon>Actinomycetes</taxon>
        <taxon>Micrococcales</taxon>
        <taxon>Dermabacteraceae</taxon>
        <taxon>Brachybacterium</taxon>
    </lineage>
</organism>